<comment type="caution">
    <text evidence="1">The sequence shown here is derived from an EMBL/GenBank/DDBJ whole genome shotgun (WGS) entry which is preliminary data.</text>
</comment>
<dbReference type="Proteomes" id="UP000293562">
    <property type="component" value="Unassembled WGS sequence"/>
</dbReference>
<evidence type="ECO:0000313" key="2">
    <source>
        <dbReference type="Proteomes" id="UP000293562"/>
    </source>
</evidence>
<name>A0A4Q7VH77_9BACT</name>
<proteinExistence type="predicted"/>
<accession>A0A4Q7VH77</accession>
<evidence type="ECO:0008006" key="3">
    <source>
        <dbReference type="Google" id="ProtNLM"/>
    </source>
</evidence>
<keyword evidence="2" id="KW-1185">Reference proteome</keyword>
<organism evidence="1 2">
    <name type="scientific">Ancylomarina subtilis</name>
    <dbReference type="NCBI Taxonomy" id="1639035"/>
    <lineage>
        <taxon>Bacteria</taxon>
        <taxon>Pseudomonadati</taxon>
        <taxon>Bacteroidota</taxon>
        <taxon>Bacteroidia</taxon>
        <taxon>Marinilabiliales</taxon>
        <taxon>Marinifilaceae</taxon>
        <taxon>Ancylomarina</taxon>
    </lineage>
</organism>
<protein>
    <recommendedName>
        <fullName evidence="3">Lipocalin-like protein</fullName>
    </recommendedName>
</protein>
<sequence length="121" mass="14240">MCFFTSCSDKDESRLVVSELVSRWKWVESSGGIDGRTETPESTGKEITLIFSLNTYQQYVNDELELEMTYHLEEAESMIFGEKRLMIVYENGRRQSFDRCDGKLILYDECFDCFTSTYIRF</sequence>
<gene>
    <name evidence="1" type="ORF">EV201_0038</name>
</gene>
<reference evidence="1 2" key="1">
    <citation type="submission" date="2019-02" db="EMBL/GenBank/DDBJ databases">
        <title>Genomic Encyclopedia of Type Strains, Phase IV (KMG-IV): sequencing the most valuable type-strain genomes for metagenomic binning, comparative biology and taxonomic classification.</title>
        <authorList>
            <person name="Goeker M."/>
        </authorList>
    </citation>
    <scope>NUCLEOTIDE SEQUENCE [LARGE SCALE GENOMIC DNA]</scope>
    <source>
        <strain evidence="1 2">DSM 28825</strain>
    </source>
</reference>
<dbReference type="AlphaFoldDB" id="A0A4Q7VH77"/>
<dbReference type="EMBL" id="SHKN01000001">
    <property type="protein sequence ID" value="RZT95419.1"/>
    <property type="molecule type" value="Genomic_DNA"/>
</dbReference>
<evidence type="ECO:0000313" key="1">
    <source>
        <dbReference type="EMBL" id="RZT95419.1"/>
    </source>
</evidence>